<name>A0A1G4WGM8_9MYCO</name>
<accession>A0A1G4WGM8</accession>
<reference evidence="2" key="1">
    <citation type="submission" date="2016-10" db="EMBL/GenBank/DDBJ databases">
        <authorList>
            <person name="Varghese N."/>
            <person name="Submissions S."/>
        </authorList>
    </citation>
    <scope>NUCLEOTIDE SEQUENCE [LARGE SCALE GENOMIC DNA]</scope>
    <source>
        <strain evidence="2">UNC267MFSha1.1M11</strain>
    </source>
</reference>
<dbReference type="RefSeq" id="WP_170847275.1">
    <property type="nucleotide sequence ID" value="NZ_FMUB01000006.1"/>
</dbReference>
<organism evidence="1 2">
    <name type="scientific">Mycolicibacterium fluoranthenivorans</name>
    <dbReference type="NCBI Taxonomy" id="258505"/>
    <lineage>
        <taxon>Bacteria</taxon>
        <taxon>Bacillati</taxon>
        <taxon>Actinomycetota</taxon>
        <taxon>Actinomycetes</taxon>
        <taxon>Mycobacteriales</taxon>
        <taxon>Mycobacteriaceae</taxon>
        <taxon>Mycolicibacterium</taxon>
    </lineage>
</organism>
<sequence>MAHDSLAAHVVAGRLDEIMARRKRPSREQIVHKLLAANRLLAGAVA</sequence>
<dbReference type="AlphaFoldDB" id="A0A1G4WGM8"/>
<evidence type="ECO:0000313" key="1">
    <source>
        <dbReference type="EMBL" id="SCX21888.1"/>
    </source>
</evidence>
<dbReference type="Proteomes" id="UP000199707">
    <property type="component" value="Unassembled WGS sequence"/>
</dbReference>
<protein>
    <submittedName>
        <fullName evidence="1">Uncharacterized protein</fullName>
    </submittedName>
</protein>
<gene>
    <name evidence="1" type="ORF">SAMN02799620_03114</name>
</gene>
<proteinExistence type="predicted"/>
<evidence type="ECO:0000313" key="2">
    <source>
        <dbReference type="Proteomes" id="UP000199707"/>
    </source>
</evidence>
<dbReference type="STRING" id="1502745.SAMN02799620_03114"/>
<dbReference type="EMBL" id="FMUB01000006">
    <property type="protein sequence ID" value="SCX21888.1"/>
    <property type="molecule type" value="Genomic_DNA"/>
</dbReference>